<feature type="compositionally biased region" description="Basic and acidic residues" evidence="1">
    <location>
        <begin position="86"/>
        <end position="99"/>
    </location>
</feature>
<proteinExistence type="predicted"/>
<evidence type="ECO:0000256" key="1">
    <source>
        <dbReference type="SAM" id="MobiDB-lite"/>
    </source>
</evidence>
<evidence type="ECO:0000313" key="2">
    <source>
        <dbReference type="EMBL" id="EPE02354.1"/>
    </source>
</evidence>
<reference evidence="2 3" key="1">
    <citation type="journal article" date="2013" name="BMC Genomics">
        <title>The genome and transcriptome of the pine saprophyte Ophiostoma piceae, and a comparison with the bark beetle-associated pine pathogen Grosmannia clavigera.</title>
        <authorList>
            <person name="Haridas S."/>
            <person name="Wang Y."/>
            <person name="Lim L."/>
            <person name="Massoumi Alamouti S."/>
            <person name="Jackman S."/>
            <person name="Docking R."/>
            <person name="Robertson G."/>
            <person name="Birol I."/>
            <person name="Bohlmann J."/>
            <person name="Breuil C."/>
        </authorList>
    </citation>
    <scope>NUCLEOTIDE SEQUENCE [LARGE SCALE GENOMIC DNA]</scope>
    <source>
        <strain evidence="2 3">UAMH 11346</strain>
    </source>
</reference>
<feature type="region of interest" description="Disordered" evidence="1">
    <location>
        <begin position="86"/>
        <end position="112"/>
    </location>
</feature>
<gene>
    <name evidence="2" type="ORF">F503_03939</name>
</gene>
<dbReference type="VEuPathDB" id="FungiDB:F503_03939"/>
<organism evidence="2 3">
    <name type="scientific">Ophiostoma piceae (strain UAMH 11346)</name>
    <name type="common">Sap stain fungus</name>
    <dbReference type="NCBI Taxonomy" id="1262450"/>
    <lineage>
        <taxon>Eukaryota</taxon>
        <taxon>Fungi</taxon>
        <taxon>Dikarya</taxon>
        <taxon>Ascomycota</taxon>
        <taxon>Pezizomycotina</taxon>
        <taxon>Sordariomycetes</taxon>
        <taxon>Sordariomycetidae</taxon>
        <taxon>Ophiostomatales</taxon>
        <taxon>Ophiostomataceae</taxon>
        <taxon>Ophiostoma</taxon>
    </lineage>
</organism>
<dbReference type="AlphaFoldDB" id="S3BMB4"/>
<dbReference type="EMBL" id="KE148180">
    <property type="protein sequence ID" value="EPE02354.1"/>
    <property type="molecule type" value="Genomic_DNA"/>
</dbReference>
<dbReference type="Proteomes" id="UP000016923">
    <property type="component" value="Unassembled WGS sequence"/>
</dbReference>
<name>S3BMB4_OPHP1</name>
<keyword evidence="3" id="KW-1185">Reference proteome</keyword>
<accession>S3BMB4</accession>
<dbReference type="HOGENOM" id="CLU_2146599_0_0_1"/>
<protein>
    <submittedName>
        <fullName evidence="2">Uncharacterized protein</fullName>
    </submittedName>
</protein>
<sequence length="112" mass="13039">MCQVPYTFFRMECGHGRNEMREVEWCPSATAKGGSPCETISDKFEVQYCKGYCDSCVKMRDFVENLMEFHRLGLCKKWNINCSRQSDHEKNETATRFDDDTVSTDDVQVQVE</sequence>
<evidence type="ECO:0000313" key="3">
    <source>
        <dbReference type="Proteomes" id="UP000016923"/>
    </source>
</evidence>